<feature type="chain" id="PRO_5001779890" evidence="1">
    <location>
        <begin position="21"/>
        <end position="104"/>
    </location>
</feature>
<dbReference type="OrthoDB" id="4899866at2759"/>
<evidence type="ECO:0000256" key="1">
    <source>
        <dbReference type="SAM" id="SignalP"/>
    </source>
</evidence>
<dbReference type="AlphaFoldDB" id="A0A084R1R9"/>
<evidence type="ECO:0000313" key="3">
    <source>
        <dbReference type="Proteomes" id="UP000028524"/>
    </source>
</evidence>
<keyword evidence="1" id="KW-0732">Signal</keyword>
<dbReference type="HOGENOM" id="CLU_2251811_0_0_1"/>
<gene>
    <name evidence="2" type="ORF">S40285_10436</name>
</gene>
<sequence length="104" mass="11194">MVKIAVTSFAVIAALSFTAAERCVPGVRYCGSELLILEGDTPLSYSDQIEAEFADDGVPNTEHNRENGYFICTGRSPDRDIHYLETCVACLPASGDEVSSCQAN</sequence>
<evidence type="ECO:0000313" key="2">
    <source>
        <dbReference type="EMBL" id="KFA70154.1"/>
    </source>
</evidence>
<proteinExistence type="predicted"/>
<protein>
    <submittedName>
        <fullName evidence="2">Uncharacterized protein</fullName>
    </submittedName>
</protein>
<dbReference type="EMBL" id="KL659302">
    <property type="protein sequence ID" value="KFA70154.1"/>
    <property type="molecule type" value="Genomic_DNA"/>
</dbReference>
<accession>A0A084R1R9</accession>
<name>A0A084R1R9_STAC4</name>
<dbReference type="InParanoid" id="A0A084R1R9"/>
<dbReference type="Proteomes" id="UP000028524">
    <property type="component" value="Unassembled WGS sequence"/>
</dbReference>
<feature type="signal peptide" evidence="1">
    <location>
        <begin position="1"/>
        <end position="20"/>
    </location>
</feature>
<organism evidence="2 3">
    <name type="scientific">Stachybotrys chlorohalonatus (strain IBT 40285)</name>
    <dbReference type="NCBI Taxonomy" id="1283841"/>
    <lineage>
        <taxon>Eukaryota</taxon>
        <taxon>Fungi</taxon>
        <taxon>Dikarya</taxon>
        <taxon>Ascomycota</taxon>
        <taxon>Pezizomycotina</taxon>
        <taxon>Sordariomycetes</taxon>
        <taxon>Hypocreomycetidae</taxon>
        <taxon>Hypocreales</taxon>
        <taxon>Stachybotryaceae</taxon>
        <taxon>Stachybotrys</taxon>
    </lineage>
</organism>
<keyword evidence="3" id="KW-1185">Reference proteome</keyword>
<reference evidence="2 3" key="1">
    <citation type="journal article" date="2014" name="BMC Genomics">
        <title>Comparative genome sequencing reveals chemotype-specific gene clusters in the toxigenic black mold Stachybotrys.</title>
        <authorList>
            <person name="Semeiks J."/>
            <person name="Borek D."/>
            <person name="Otwinowski Z."/>
            <person name="Grishin N.V."/>
        </authorList>
    </citation>
    <scope>NUCLEOTIDE SEQUENCE [LARGE SCALE GENOMIC DNA]</scope>
    <source>
        <strain evidence="2 3">IBT 40285</strain>
    </source>
</reference>